<dbReference type="PROSITE" id="PS50048">
    <property type="entry name" value="ZN2_CY6_FUNGAL_2"/>
    <property type="match status" value="1"/>
</dbReference>
<dbReference type="SMART" id="SM00066">
    <property type="entry name" value="GAL4"/>
    <property type="match status" value="1"/>
</dbReference>
<keyword evidence="6" id="KW-1185">Reference proteome</keyword>
<evidence type="ECO:0000259" key="4">
    <source>
        <dbReference type="PROSITE" id="PS50048"/>
    </source>
</evidence>
<dbReference type="Gene3D" id="4.10.240.10">
    <property type="entry name" value="Zn(2)-C6 fungal-type DNA-binding domain"/>
    <property type="match status" value="1"/>
</dbReference>
<dbReference type="InterPro" id="IPR021858">
    <property type="entry name" value="Fun_TF"/>
</dbReference>
<dbReference type="GO" id="GO:0045944">
    <property type="term" value="P:positive regulation of transcription by RNA polymerase II"/>
    <property type="evidence" value="ECO:0007669"/>
    <property type="project" value="TreeGrafter"/>
</dbReference>
<sequence length="656" mass="73214">MDAASNTNELRRRKRKSRGKGLRKTTGCITCRRRHLKCDEGTPTCGQCTKSRQTCIYAVPGVELPQPSGEEVASTVAAPVSTTSIPRGVRSPSPMRERPPTQQAVTVQGSPAQVAASPRTGGRFASWDANFPDHDRTQAASGLLHLNSSSPFPQSYPRTEVISPPAAITYAQSQTSITDTNEASVHSAATPPDAAFYRWFGLLANDAVQEDGAVSRFSRPFTAVTEDSVNVHSLSLISPRQTASRSLSSGQNGEEFRRYSRGSTSAPTSSELVSIVPQKKNAWQGSEPAKLLDHEHAIFENFVKNVSRWIDLFDPTGCFSNFVPHLAMHDAGLMSAILALSSRHLSLHPNSSEEQRDRNIGLQYYYETLHYLQKAMHYDSYTVSLELLATALTVSTYEMLDDSGSGWERHLKGVFWIQRSQVIHGESEGLKSAVWWAWLRQDVWAAFRERRKTLSFWKPKKAYNTMTPYELAARSVWLFAKAVDYCSTEEIEAGEESLQPRMEKAETIFEMLGEWQRYLTTEFTPLPLRRSSPADVFEPIWIHPPAFAVSVQLHCSARILLLLHRPSFGGMRGYMEQQKLLAKAVDTICGIAMTLTDDAASLMSSQCLYIAGLCVQETRQRDAVLALIDTCHRRTGWPTVSLSEDLKADWQKSHFV</sequence>
<organism evidence="5 6">
    <name type="scientific">Coleophoma crateriformis</name>
    <dbReference type="NCBI Taxonomy" id="565419"/>
    <lineage>
        <taxon>Eukaryota</taxon>
        <taxon>Fungi</taxon>
        <taxon>Dikarya</taxon>
        <taxon>Ascomycota</taxon>
        <taxon>Pezizomycotina</taxon>
        <taxon>Leotiomycetes</taxon>
        <taxon>Helotiales</taxon>
        <taxon>Dermateaceae</taxon>
        <taxon>Coleophoma</taxon>
    </lineage>
</organism>
<evidence type="ECO:0000313" key="5">
    <source>
        <dbReference type="EMBL" id="RDW69972.1"/>
    </source>
</evidence>
<dbReference type="InterPro" id="IPR001138">
    <property type="entry name" value="Zn2Cys6_DnaBD"/>
</dbReference>
<dbReference type="EMBL" id="PDLN01000012">
    <property type="protein sequence ID" value="RDW69972.1"/>
    <property type="molecule type" value="Genomic_DNA"/>
</dbReference>
<dbReference type="Pfam" id="PF00172">
    <property type="entry name" value="Zn_clus"/>
    <property type="match status" value="1"/>
</dbReference>
<dbReference type="CDD" id="cd00067">
    <property type="entry name" value="GAL4"/>
    <property type="match status" value="1"/>
</dbReference>
<keyword evidence="2" id="KW-0539">Nucleus</keyword>
<dbReference type="AlphaFoldDB" id="A0A3D8R7E5"/>
<evidence type="ECO:0000256" key="1">
    <source>
        <dbReference type="ARBA" id="ARBA00004123"/>
    </source>
</evidence>
<dbReference type="GO" id="GO:0000976">
    <property type="term" value="F:transcription cis-regulatory region binding"/>
    <property type="evidence" value="ECO:0007669"/>
    <property type="project" value="TreeGrafter"/>
</dbReference>
<feature type="domain" description="Zn(2)-C6 fungal-type" evidence="4">
    <location>
        <begin position="27"/>
        <end position="57"/>
    </location>
</feature>
<feature type="compositionally biased region" description="Polar residues" evidence="3">
    <location>
        <begin position="242"/>
        <end position="252"/>
    </location>
</feature>
<dbReference type="PANTHER" id="PTHR37534">
    <property type="entry name" value="TRANSCRIPTIONAL ACTIVATOR PROTEIN UGA3"/>
    <property type="match status" value="1"/>
</dbReference>
<evidence type="ECO:0000256" key="3">
    <source>
        <dbReference type="SAM" id="MobiDB-lite"/>
    </source>
</evidence>
<dbReference type="CDD" id="cd12148">
    <property type="entry name" value="fungal_TF_MHR"/>
    <property type="match status" value="1"/>
</dbReference>
<proteinExistence type="predicted"/>
<dbReference type="Pfam" id="PF11951">
    <property type="entry name" value="Fungal_trans_2"/>
    <property type="match status" value="1"/>
</dbReference>
<dbReference type="GO" id="GO:0005634">
    <property type="term" value="C:nucleus"/>
    <property type="evidence" value="ECO:0007669"/>
    <property type="project" value="UniProtKB-SubCell"/>
</dbReference>
<gene>
    <name evidence="5" type="ORF">BP5796_08369</name>
</gene>
<dbReference type="GO" id="GO:0000981">
    <property type="term" value="F:DNA-binding transcription factor activity, RNA polymerase II-specific"/>
    <property type="evidence" value="ECO:0007669"/>
    <property type="project" value="InterPro"/>
</dbReference>
<feature type="region of interest" description="Disordered" evidence="3">
    <location>
        <begin position="242"/>
        <end position="271"/>
    </location>
</feature>
<comment type="caution">
    <text evidence="5">The sequence shown here is derived from an EMBL/GenBank/DDBJ whole genome shotgun (WGS) entry which is preliminary data.</text>
</comment>
<feature type="compositionally biased region" description="Polar residues" evidence="3">
    <location>
        <begin position="261"/>
        <end position="271"/>
    </location>
</feature>
<evidence type="ECO:0000256" key="2">
    <source>
        <dbReference type="ARBA" id="ARBA00023242"/>
    </source>
</evidence>
<comment type="subcellular location">
    <subcellularLocation>
        <location evidence="1">Nucleus</location>
    </subcellularLocation>
</comment>
<name>A0A3D8R7E5_9HELO</name>
<evidence type="ECO:0000313" key="6">
    <source>
        <dbReference type="Proteomes" id="UP000256328"/>
    </source>
</evidence>
<protein>
    <recommendedName>
        <fullName evidence="4">Zn(2)-C6 fungal-type domain-containing protein</fullName>
    </recommendedName>
</protein>
<dbReference type="GO" id="GO:0008270">
    <property type="term" value="F:zinc ion binding"/>
    <property type="evidence" value="ECO:0007669"/>
    <property type="project" value="InterPro"/>
</dbReference>
<dbReference type="SUPFAM" id="SSF57701">
    <property type="entry name" value="Zn2/Cys6 DNA-binding domain"/>
    <property type="match status" value="1"/>
</dbReference>
<dbReference type="Proteomes" id="UP000256328">
    <property type="component" value="Unassembled WGS sequence"/>
</dbReference>
<feature type="compositionally biased region" description="Basic residues" evidence="3">
    <location>
        <begin position="11"/>
        <end position="23"/>
    </location>
</feature>
<accession>A0A3D8R7E5</accession>
<dbReference type="PANTHER" id="PTHR37534:SF3">
    <property type="entry name" value="ZN(II)2CYS6 TRANSCRIPTION FACTOR (EUROFUNG)"/>
    <property type="match status" value="1"/>
</dbReference>
<dbReference type="InterPro" id="IPR036864">
    <property type="entry name" value="Zn2-C6_fun-type_DNA-bd_sf"/>
</dbReference>
<dbReference type="OrthoDB" id="5319341at2759"/>
<feature type="region of interest" description="Disordered" evidence="3">
    <location>
        <begin position="1"/>
        <end position="24"/>
    </location>
</feature>
<reference evidence="5 6" key="1">
    <citation type="journal article" date="2018" name="IMA Fungus">
        <title>IMA Genome-F 9: Draft genome sequence of Annulohypoxylon stygium, Aspergillus mulundensis, Berkeleyomyces basicola (syn. Thielaviopsis basicola), Ceratocystis smalleyi, two Cercospora beticola strains, Coleophoma cylindrospora, Fusarium fracticaudum, Phialophora cf. hyalina, and Morchella septimelata.</title>
        <authorList>
            <person name="Wingfield B.D."/>
            <person name="Bills G.F."/>
            <person name="Dong Y."/>
            <person name="Huang W."/>
            <person name="Nel W.J."/>
            <person name="Swalarsk-Parry B.S."/>
            <person name="Vaghefi N."/>
            <person name="Wilken P.M."/>
            <person name="An Z."/>
            <person name="de Beer Z.W."/>
            <person name="De Vos L."/>
            <person name="Chen L."/>
            <person name="Duong T.A."/>
            <person name="Gao Y."/>
            <person name="Hammerbacher A."/>
            <person name="Kikkert J.R."/>
            <person name="Li Y."/>
            <person name="Li H."/>
            <person name="Li K."/>
            <person name="Li Q."/>
            <person name="Liu X."/>
            <person name="Ma X."/>
            <person name="Naidoo K."/>
            <person name="Pethybridge S.J."/>
            <person name="Sun J."/>
            <person name="Steenkamp E.T."/>
            <person name="van der Nest M.A."/>
            <person name="van Wyk S."/>
            <person name="Wingfield M.J."/>
            <person name="Xiong C."/>
            <person name="Yue Q."/>
            <person name="Zhang X."/>
        </authorList>
    </citation>
    <scope>NUCLEOTIDE SEQUENCE [LARGE SCALE GENOMIC DNA]</scope>
    <source>
        <strain evidence="5 6">BP5796</strain>
    </source>
</reference>
<dbReference type="PROSITE" id="PS00463">
    <property type="entry name" value="ZN2_CY6_FUNGAL_1"/>
    <property type="match status" value="1"/>
</dbReference>